<dbReference type="InterPro" id="IPR021109">
    <property type="entry name" value="Peptidase_aspartic_dom_sf"/>
</dbReference>
<keyword evidence="3" id="KW-0540">Nuclease</keyword>
<evidence type="ECO:0000313" key="11">
    <source>
        <dbReference type="EMBL" id="KAF7839637.1"/>
    </source>
</evidence>
<dbReference type="InterPro" id="IPR043502">
    <property type="entry name" value="DNA/RNA_pol_sf"/>
</dbReference>
<protein>
    <submittedName>
        <fullName evidence="11">Putative mitochondrial protein</fullName>
    </submittedName>
</protein>
<feature type="region of interest" description="Disordered" evidence="7">
    <location>
        <begin position="1016"/>
        <end position="1046"/>
    </location>
</feature>
<evidence type="ECO:0000256" key="2">
    <source>
        <dbReference type="ARBA" id="ARBA00022695"/>
    </source>
</evidence>
<evidence type="ECO:0000256" key="6">
    <source>
        <dbReference type="ARBA" id="ARBA00022918"/>
    </source>
</evidence>
<dbReference type="Gene3D" id="1.10.340.70">
    <property type="match status" value="1"/>
</dbReference>
<accession>A0A834X854</accession>
<sequence length="1046" mass="119083">MNDIQCVRFARMKMVGPAKKYWQTVQRNLERLGQPQIEVWAEMKMKLKEKYLPTHYRSQLMNQLLNLKQISNVTDYMTRFDELMLRCDIQEEQWVTVTRFVNGLRPEIQRELRLNFPESVKEAYHRALEVESLSRYTSARRFTSVGPEVRPSQNSASVSRPISQPKSTSVYPSNQLSGSGFLNVMRCLLSNPIPQDSWKRTSIFHTFVKCGNKVCKLVVDGGSSRNVVSTSGVARLGLKTEPHPEPFRVAWVDKTSLPVTRQCRVPIQLGEYQEDVLCDVLPMDVAHVLLGRPWLYDHNVISYGKENTHAFKHGEKTILLQPAKPEIEPKTSLKSKGHKTKDHNLHFLTHRQFEDESKEIGVMLALVPKISVRITSVAFGSIKKKLSESPVLALPNFAKPFEVACDASVVGIGGVLSQEGHPIAFFSEKLNEAKQKYSIYDKEFYALVRTLKHWKFYLLPQEFVLYSDHQALKFLHSQRHLNSRHAEWVEFLQEFTFVVKHRSGVENKAADALSRMLTVLNSMSVSIVGFDRLKDEYASCPDFGIIFQEISNGNRHDHQDFIIKDGHLFRGTRLCIPRTSIRDFLIWELHAGGLAGHFGRDKTIALIEDRFYWPSLKRDVARVLSQCRTCDLLRGLVGDKPGNWDLVLPTAEFAYNNSVNSKESYGMTILTKDTPNSYSKGFKSNLKRSPVKLILLQTISNNLDLLRSTAKIKVPNKLVSEAGSITMVETQSSSANIDPHKDNNPDARMDALMQQAAASGVDNRRSIGMKKMAGEILAAEKYFRNYETPDDAKVDVAAMYLEGDALDLFASINSERTILYWEELVRALQEQYGPADFQNPDEHLCAIKQTGTVQEYRGATYNFIARRVVTNLNIPTQPLKPFGVYTANGDLVKCDSWCTQTEVAFPNLTIIEDFCTFPLEGFDMVLGTKWLASLGTIQANWKYKFLSFFYNGQDFLLQGIQDSCPLISLIEDPAMELNWVYWDHLAGPPLSLHLEDRVHLQGGSTDSILSSTLMPAQPSMKTRKRKRKRNRSWKQQVGFEDMDHDP</sequence>
<comment type="caution">
    <text evidence="11">The sequence shown here is derived from an EMBL/GenBank/DDBJ whole genome shotgun (WGS) entry which is preliminary data.</text>
</comment>
<dbReference type="GO" id="GO:0003964">
    <property type="term" value="F:RNA-directed DNA polymerase activity"/>
    <property type="evidence" value="ECO:0007669"/>
    <property type="project" value="UniProtKB-KW"/>
</dbReference>
<dbReference type="InterPro" id="IPR041373">
    <property type="entry name" value="RT_RNaseH"/>
</dbReference>
<dbReference type="Pfam" id="PF17917">
    <property type="entry name" value="RT_RNaseH"/>
    <property type="match status" value="1"/>
</dbReference>
<dbReference type="Proteomes" id="UP000634136">
    <property type="component" value="Unassembled WGS sequence"/>
</dbReference>
<dbReference type="Pfam" id="PF17921">
    <property type="entry name" value="Integrase_H2C2"/>
    <property type="match status" value="1"/>
</dbReference>
<evidence type="ECO:0000256" key="3">
    <source>
        <dbReference type="ARBA" id="ARBA00022722"/>
    </source>
</evidence>
<feature type="region of interest" description="Disordered" evidence="7">
    <location>
        <begin position="144"/>
        <end position="172"/>
    </location>
</feature>
<dbReference type="FunFam" id="1.10.340.70:FF:000001">
    <property type="entry name" value="Retrovirus-related Pol polyprotein from transposon gypsy-like Protein"/>
    <property type="match status" value="1"/>
</dbReference>
<dbReference type="Pfam" id="PF03732">
    <property type="entry name" value="Retrotrans_gag"/>
    <property type="match status" value="1"/>
</dbReference>
<organism evidence="11 12">
    <name type="scientific">Senna tora</name>
    <dbReference type="NCBI Taxonomy" id="362788"/>
    <lineage>
        <taxon>Eukaryota</taxon>
        <taxon>Viridiplantae</taxon>
        <taxon>Streptophyta</taxon>
        <taxon>Embryophyta</taxon>
        <taxon>Tracheophyta</taxon>
        <taxon>Spermatophyta</taxon>
        <taxon>Magnoliopsida</taxon>
        <taxon>eudicotyledons</taxon>
        <taxon>Gunneridae</taxon>
        <taxon>Pentapetalae</taxon>
        <taxon>rosids</taxon>
        <taxon>fabids</taxon>
        <taxon>Fabales</taxon>
        <taxon>Fabaceae</taxon>
        <taxon>Caesalpinioideae</taxon>
        <taxon>Cassia clade</taxon>
        <taxon>Senna</taxon>
    </lineage>
</organism>
<dbReference type="PANTHER" id="PTHR35046">
    <property type="entry name" value="ZINC KNUCKLE (CCHC-TYPE) FAMILY PROTEIN"/>
    <property type="match status" value="1"/>
</dbReference>
<evidence type="ECO:0000259" key="10">
    <source>
        <dbReference type="Pfam" id="PF17921"/>
    </source>
</evidence>
<dbReference type="AlphaFoldDB" id="A0A834X854"/>
<reference evidence="11" key="1">
    <citation type="submission" date="2020-09" db="EMBL/GenBank/DDBJ databases">
        <title>Genome-Enabled Discovery of Anthraquinone Biosynthesis in Senna tora.</title>
        <authorList>
            <person name="Kang S.-H."/>
            <person name="Pandey R.P."/>
            <person name="Lee C.-M."/>
            <person name="Sim J.-S."/>
            <person name="Jeong J.-T."/>
            <person name="Choi B.-S."/>
            <person name="Jung M."/>
            <person name="Ginzburg D."/>
            <person name="Zhao K."/>
            <person name="Won S.Y."/>
            <person name="Oh T.-J."/>
            <person name="Yu Y."/>
            <person name="Kim N.-H."/>
            <person name="Lee O.R."/>
            <person name="Lee T.-H."/>
            <person name="Bashyal P."/>
            <person name="Kim T.-S."/>
            <person name="Lee W.-H."/>
            <person name="Kawkins C."/>
            <person name="Kim C.-K."/>
            <person name="Kim J.S."/>
            <person name="Ahn B.O."/>
            <person name="Rhee S.Y."/>
            <person name="Sohng J.K."/>
        </authorList>
    </citation>
    <scope>NUCLEOTIDE SEQUENCE</scope>
    <source>
        <tissue evidence="11">Leaf</tissue>
    </source>
</reference>
<keyword evidence="6" id="KW-0695">RNA-directed DNA polymerase</keyword>
<keyword evidence="5" id="KW-0378">Hydrolase</keyword>
<dbReference type="GO" id="GO:0004519">
    <property type="term" value="F:endonuclease activity"/>
    <property type="evidence" value="ECO:0007669"/>
    <property type="project" value="UniProtKB-KW"/>
</dbReference>
<evidence type="ECO:0000259" key="8">
    <source>
        <dbReference type="Pfam" id="PF03732"/>
    </source>
</evidence>
<feature type="compositionally biased region" description="Basic residues" evidence="7">
    <location>
        <begin position="1021"/>
        <end position="1032"/>
    </location>
</feature>
<dbReference type="CDD" id="cd00303">
    <property type="entry name" value="retropepsin_like"/>
    <property type="match status" value="2"/>
</dbReference>
<dbReference type="CDD" id="cd09274">
    <property type="entry name" value="RNase_HI_RT_Ty3"/>
    <property type="match status" value="1"/>
</dbReference>
<dbReference type="SUPFAM" id="SSF50630">
    <property type="entry name" value="Acid proteases"/>
    <property type="match status" value="1"/>
</dbReference>
<name>A0A834X854_9FABA</name>
<evidence type="ECO:0000313" key="12">
    <source>
        <dbReference type="Proteomes" id="UP000634136"/>
    </source>
</evidence>
<feature type="compositionally biased region" description="Polar residues" evidence="7">
    <location>
        <begin position="151"/>
        <end position="172"/>
    </location>
</feature>
<feature type="domain" description="Reverse transcriptase RNase H-like" evidence="9">
    <location>
        <begin position="396"/>
        <end position="495"/>
    </location>
</feature>
<evidence type="ECO:0000256" key="4">
    <source>
        <dbReference type="ARBA" id="ARBA00022759"/>
    </source>
</evidence>
<dbReference type="OrthoDB" id="1909920at2759"/>
<dbReference type="InterPro" id="IPR041588">
    <property type="entry name" value="Integrase_H2C2"/>
</dbReference>
<dbReference type="GO" id="GO:0016787">
    <property type="term" value="F:hydrolase activity"/>
    <property type="evidence" value="ECO:0007669"/>
    <property type="project" value="UniProtKB-KW"/>
</dbReference>
<keyword evidence="4" id="KW-0255">Endonuclease</keyword>
<keyword evidence="2" id="KW-0548">Nucleotidyltransferase</keyword>
<feature type="domain" description="Retrotransposon gag" evidence="8">
    <location>
        <begin position="9"/>
        <end position="106"/>
    </location>
</feature>
<gene>
    <name evidence="11" type="ORF">G2W53_008119</name>
</gene>
<evidence type="ECO:0000256" key="7">
    <source>
        <dbReference type="SAM" id="MobiDB-lite"/>
    </source>
</evidence>
<dbReference type="PANTHER" id="PTHR35046:SF9">
    <property type="entry name" value="RNA-DIRECTED DNA POLYMERASE"/>
    <property type="match status" value="1"/>
</dbReference>
<feature type="domain" description="Integrase zinc-binding" evidence="10">
    <location>
        <begin position="580"/>
        <end position="631"/>
    </location>
</feature>
<keyword evidence="12" id="KW-1185">Reference proteome</keyword>
<dbReference type="Pfam" id="PF08284">
    <property type="entry name" value="RVP_2"/>
    <property type="match status" value="1"/>
</dbReference>
<dbReference type="Gene3D" id="2.40.70.10">
    <property type="entry name" value="Acid Proteases"/>
    <property type="match status" value="2"/>
</dbReference>
<dbReference type="SUPFAM" id="SSF56672">
    <property type="entry name" value="DNA/RNA polymerases"/>
    <property type="match status" value="1"/>
</dbReference>
<evidence type="ECO:0000259" key="9">
    <source>
        <dbReference type="Pfam" id="PF17917"/>
    </source>
</evidence>
<dbReference type="EMBL" id="JAAIUW010000003">
    <property type="protein sequence ID" value="KAF7839637.1"/>
    <property type="molecule type" value="Genomic_DNA"/>
</dbReference>
<keyword evidence="1" id="KW-0808">Transferase</keyword>
<dbReference type="InterPro" id="IPR005162">
    <property type="entry name" value="Retrotrans_gag_dom"/>
</dbReference>
<evidence type="ECO:0000256" key="5">
    <source>
        <dbReference type="ARBA" id="ARBA00022801"/>
    </source>
</evidence>
<proteinExistence type="predicted"/>
<evidence type="ECO:0000256" key="1">
    <source>
        <dbReference type="ARBA" id="ARBA00022679"/>
    </source>
</evidence>